<sequence length="107" mass="12114">IPADMVVNAMLAAMVAHANQPNNDDDMIIYHVGSSASNPLRIHNLHNYISKYFNAKPLVNNKDGKPIKVGKLKLMSNMASFRIYMFICYMLPLLVSYFKSKSMLVTY</sequence>
<keyword evidence="1" id="KW-1133">Transmembrane helix</keyword>
<reference evidence="2 3" key="1">
    <citation type="journal article" date="2023" name="Plants (Basel)">
        <title>Bridging the Gap: Combining Genomics and Transcriptomics Approaches to Understand Stylosanthes scabra, an Orphan Legume from the Brazilian Caatinga.</title>
        <authorList>
            <person name="Ferreira-Neto J.R.C."/>
            <person name="da Silva M.D."/>
            <person name="Binneck E."/>
            <person name="de Melo N.F."/>
            <person name="da Silva R.H."/>
            <person name="de Melo A.L.T.M."/>
            <person name="Pandolfi V."/>
            <person name="Bustamante F.O."/>
            <person name="Brasileiro-Vidal A.C."/>
            <person name="Benko-Iseppon A.M."/>
        </authorList>
    </citation>
    <scope>NUCLEOTIDE SEQUENCE [LARGE SCALE GENOMIC DNA]</scope>
    <source>
        <tissue evidence="2">Leaves</tissue>
    </source>
</reference>
<protein>
    <recommendedName>
        <fullName evidence="4">Fatty acyl-CoA reductase</fullName>
    </recommendedName>
</protein>
<comment type="caution">
    <text evidence="2">The sequence shown here is derived from an EMBL/GenBank/DDBJ whole genome shotgun (WGS) entry which is preliminary data.</text>
</comment>
<evidence type="ECO:0008006" key="4">
    <source>
        <dbReference type="Google" id="ProtNLM"/>
    </source>
</evidence>
<evidence type="ECO:0000313" key="2">
    <source>
        <dbReference type="EMBL" id="MED6201441.1"/>
    </source>
</evidence>
<keyword evidence="1" id="KW-0812">Transmembrane</keyword>
<organism evidence="2 3">
    <name type="scientific">Stylosanthes scabra</name>
    <dbReference type="NCBI Taxonomy" id="79078"/>
    <lineage>
        <taxon>Eukaryota</taxon>
        <taxon>Viridiplantae</taxon>
        <taxon>Streptophyta</taxon>
        <taxon>Embryophyta</taxon>
        <taxon>Tracheophyta</taxon>
        <taxon>Spermatophyta</taxon>
        <taxon>Magnoliopsida</taxon>
        <taxon>eudicotyledons</taxon>
        <taxon>Gunneridae</taxon>
        <taxon>Pentapetalae</taxon>
        <taxon>rosids</taxon>
        <taxon>fabids</taxon>
        <taxon>Fabales</taxon>
        <taxon>Fabaceae</taxon>
        <taxon>Papilionoideae</taxon>
        <taxon>50 kb inversion clade</taxon>
        <taxon>dalbergioids sensu lato</taxon>
        <taxon>Dalbergieae</taxon>
        <taxon>Pterocarpus clade</taxon>
        <taxon>Stylosanthes</taxon>
    </lineage>
</organism>
<keyword evidence="3" id="KW-1185">Reference proteome</keyword>
<evidence type="ECO:0000256" key="1">
    <source>
        <dbReference type="SAM" id="Phobius"/>
    </source>
</evidence>
<accession>A0ABU6XV90</accession>
<evidence type="ECO:0000313" key="3">
    <source>
        <dbReference type="Proteomes" id="UP001341840"/>
    </source>
</evidence>
<dbReference type="EMBL" id="JASCZI010213591">
    <property type="protein sequence ID" value="MED6201441.1"/>
    <property type="molecule type" value="Genomic_DNA"/>
</dbReference>
<feature type="non-terminal residue" evidence="2">
    <location>
        <position position="1"/>
    </location>
</feature>
<name>A0ABU6XV90_9FABA</name>
<dbReference type="PANTHER" id="PTHR11011:SF99">
    <property type="entry name" value="FATTY ACYL-COA REDUCTASE 3"/>
    <property type="match status" value="1"/>
</dbReference>
<proteinExistence type="predicted"/>
<dbReference type="Proteomes" id="UP001341840">
    <property type="component" value="Unassembled WGS sequence"/>
</dbReference>
<feature type="transmembrane region" description="Helical" evidence="1">
    <location>
        <begin position="81"/>
        <end position="98"/>
    </location>
</feature>
<dbReference type="PANTHER" id="PTHR11011">
    <property type="entry name" value="MALE STERILITY PROTEIN 2-RELATED"/>
    <property type="match status" value="1"/>
</dbReference>
<dbReference type="InterPro" id="IPR026055">
    <property type="entry name" value="FAR"/>
</dbReference>
<keyword evidence="1" id="KW-0472">Membrane</keyword>
<gene>
    <name evidence="2" type="ORF">PIB30_095041</name>
</gene>